<dbReference type="Gene3D" id="1.25.40.20">
    <property type="entry name" value="Ankyrin repeat-containing domain"/>
    <property type="match status" value="1"/>
</dbReference>
<dbReference type="EMBL" id="CP072800">
    <property type="protein sequence ID" value="QTR51233.1"/>
    <property type="molecule type" value="Genomic_DNA"/>
</dbReference>
<proteinExistence type="predicted"/>
<feature type="chain" id="PRO_5047349057" description="Ankyrin repeat domain-containing protein" evidence="3">
    <location>
        <begin position="30"/>
        <end position="183"/>
    </location>
</feature>
<dbReference type="InterPro" id="IPR036770">
    <property type="entry name" value="Ankyrin_rpt-contain_sf"/>
</dbReference>
<gene>
    <name evidence="4" type="ORF">J8380_06705</name>
</gene>
<accession>A0ABX7X7L9</accession>
<dbReference type="Proteomes" id="UP000672027">
    <property type="component" value="Chromosome"/>
</dbReference>
<protein>
    <recommendedName>
        <fullName evidence="6">Ankyrin repeat domain-containing protein</fullName>
    </recommendedName>
</protein>
<evidence type="ECO:0000256" key="2">
    <source>
        <dbReference type="ARBA" id="ARBA00023043"/>
    </source>
</evidence>
<keyword evidence="5" id="KW-1185">Reference proteome</keyword>
<dbReference type="Pfam" id="PF13857">
    <property type="entry name" value="Ank_5"/>
    <property type="match status" value="1"/>
</dbReference>
<keyword evidence="1" id="KW-0677">Repeat</keyword>
<dbReference type="PROSITE" id="PS51257">
    <property type="entry name" value="PROKAR_LIPOPROTEIN"/>
    <property type="match status" value="1"/>
</dbReference>
<evidence type="ECO:0008006" key="6">
    <source>
        <dbReference type="Google" id="ProtNLM"/>
    </source>
</evidence>
<dbReference type="SUPFAM" id="SSF48403">
    <property type="entry name" value="Ankyrin repeat"/>
    <property type="match status" value="1"/>
</dbReference>
<dbReference type="InterPro" id="IPR002110">
    <property type="entry name" value="Ankyrin_rpt"/>
</dbReference>
<reference evidence="4 5" key="1">
    <citation type="submission" date="2021-04" db="EMBL/GenBank/DDBJ databases">
        <title>Genomics, taxonomy and metabolism of representatives of sulfur bacteria of the genus Thiothrix: Thiothrix fructosivorans QT, Thiothrix unzii A1T and three new species, Thiothrix subterranea sp. nov., Thiothrix litoralis sp. nov. and 'Candidatus Thiothrix anitrata' sp. nov.</title>
        <authorList>
            <person name="Ravin N.V."/>
            <person name="Smolyakov D."/>
            <person name="Rudenko T.S."/>
            <person name="Mardanov A.V."/>
            <person name="Beletsky A.V."/>
            <person name="Markov N.D."/>
            <person name="Fomenkov A.I."/>
            <person name="Roberts R.J."/>
            <person name="Karnachuk O.V."/>
            <person name="Novikov A."/>
            <person name="Grabovich M.Y."/>
        </authorList>
    </citation>
    <scope>NUCLEOTIDE SEQUENCE [LARGE SCALE GENOMIC DNA]</scope>
    <source>
        <strain evidence="4 5">A52</strain>
    </source>
</reference>
<evidence type="ECO:0000256" key="3">
    <source>
        <dbReference type="SAM" id="SignalP"/>
    </source>
</evidence>
<evidence type="ECO:0000256" key="1">
    <source>
        <dbReference type="ARBA" id="ARBA00022737"/>
    </source>
</evidence>
<keyword evidence="2" id="KW-0040">ANK repeat</keyword>
<organism evidence="4 5">
    <name type="scientific">Candidatus Thiothrix anitrata</name>
    <dbReference type="NCBI Taxonomy" id="2823902"/>
    <lineage>
        <taxon>Bacteria</taxon>
        <taxon>Pseudomonadati</taxon>
        <taxon>Pseudomonadota</taxon>
        <taxon>Gammaproteobacteria</taxon>
        <taxon>Thiotrichales</taxon>
        <taxon>Thiotrichaceae</taxon>
        <taxon>Thiothrix</taxon>
    </lineage>
</organism>
<dbReference type="PANTHER" id="PTHR24198">
    <property type="entry name" value="ANKYRIN REPEAT AND PROTEIN KINASE DOMAIN-CONTAINING PROTEIN"/>
    <property type="match status" value="1"/>
</dbReference>
<evidence type="ECO:0000313" key="5">
    <source>
        <dbReference type="Proteomes" id="UP000672027"/>
    </source>
</evidence>
<dbReference type="PANTHER" id="PTHR24198:SF165">
    <property type="entry name" value="ANKYRIN REPEAT-CONTAINING PROTEIN-RELATED"/>
    <property type="match status" value="1"/>
</dbReference>
<sequence>MLCKYRLTYTIPLLVAILLSGCNSTTVKADKSPTISIVTQSACASAKNFTKEDVDFFDSPLNYVVFGGNLQEAECLLKSGVSPNTRNQFGETMLKVAITRNNPDMVALLLKYRATANLHTTSLTTPDGCGNEKPMDVAREVGNSQIIALLKGAETAGECTNRPLEEMKLMESFDPMRNPRMYE</sequence>
<name>A0ABX7X7L9_9GAMM</name>
<feature type="signal peptide" evidence="3">
    <location>
        <begin position="1"/>
        <end position="29"/>
    </location>
</feature>
<dbReference type="SMART" id="SM00248">
    <property type="entry name" value="ANK"/>
    <property type="match status" value="2"/>
</dbReference>
<evidence type="ECO:0000313" key="4">
    <source>
        <dbReference type="EMBL" id="QTR51233.1"/>
    </source>
</evidence>
<dbReference type="RefSeq" id="WP_210229465.1">
    <property type="nucleotide sequence ID" value="NZ_CP072800.1"/>
</dbReference>
<keyword evidence="3" id="KW-0732">Signal</keyword>